<keyword evidence="6" id="KW-1133">Transmembrane helix</keyword>
<evidence type="ECO:0000256" key="4">
    <source>
        <dbReference type="ARBA" id="ARBA00022679"/>
    </source>
</evidence>
<protein>
    <recommendedName>
        <fullName evidence="12">Glycosyltransferase family 92 protein</fullName>
    </recommendedName>
</protein>
<comment type="caution">
    <text evidence="10">The sequence shown here is derived from an EMBL/GenBank/DDBJ whole genome shotgun (WGS) entry which is preliminary data.</text>
</comment>
<organism evidence="10 11">
    <name type="scientific">Polyrhizophydium stewartii</name>
    <dbReference type="NCBI Taxonomy" id="2732419"/>
    <lineage>
        <taxon>Eukaryota</taxon>
        <taxon>Fungi</taxon>
        <taxon>Fungi incertae sedis</taxon>
        <taxon>Chytridiomycota</taxon>
        <taxon>Chytridiomycota incertae sedis</taxon>
        <taxon>Chytridiomycetes</taxon>
        <taxon>Rhizophydiales</taxon>
        <taxon>Rhizophydiales incertae sedis</taxon>
        <taxon>Polyrhizophydium</taxon>
    </lineage>
</organism>
<keyword evidence="9" id="KW-0732">Signal</keyword>
<sequence>MGIMTTRLRLTPRAMLALAVLLLLLWQSAVMLGASTQDGADAGATLAKQVVLSDAEAAVHARARAGPDAAIRVQDAWGAGVAAAAADATVDAEVARPLVPPSGLADIAASASPIRIKAWPRPRNNTYFLVGVTMIRNKARFVPEWIEFHLLQGFDRLVIYDDRSTDGLRELLETYIREGTVEYLRWPQDNMAADKPPLGPRVFDTPYQRSMFDYQLQRLCINRPKDGRHSHGGCQNSAALDTLARYRHRTTWIVHFDIDEFFFKPLAPGTSKPALGDIVTVRDLLLSNQDKYDHIVVPGRIFGTNGFMDGPTPMTGQMPFPLVPDRYRFRRIHGPTRDREPLVRTRLHCEKGFAKAHLPSATIIHFWTFEKNVTVRHHRGFDTVMSMNHYQYRSVFDQNRKAAENSNFNIEYSRPTDQFMNEQPDYEIGYLLPYVRHNLELRMRDGLFAKLPSAEFWKPQRKPYVRDERTRVDMCIAITHTTATVAQLRKTVHTIFHYLNTFDKDITYKAVFVAHERSIVGQDVPEHTHFADFYSLLDAAEYVPASTPLPAMIDLADDLCGSNAEFILHLEDLWETRFRVPGRRDTAAPIVQMPVFKLAMDLMRHDETLLEVWLGDTPQHSSYRSTRTEWLPIPAAAMQARPASSEAQDGSQRNSTGGGSGTNNSNHTLTDPSTVRWYRKHLGDGENTHTVVRLGGTLRLRARQSQIGRWASLQASDGKALTLLAVQQRYGELARDLGLASAHLCFGDPAVERECRLDPDTTGDGATTGIMWRQRIILEQSKKTEALFDRP</sequence>
<dbReference type="EMBL" id="JADGIZ020000020">
    <property type="protein sequence ID" value="KAL2915912.1"/>
    <property type="molecule type" value="Genomic_DNA"/>
</dbReference>
<comment type="similarity">
    <text evidence="2">Belongs to the glycosyltransferase 92 family.</text>
</comment>
<evidence type="ECO:0000256" key="3">
    <source>
        <dbReference type="ARBA" id="ARBA00022676"/>
    </source>
</evidence>
<keyword evidence="3" id="KW-0328">Glycosyltransferase</keyword>
<reference evidence="10 11" key="1">
    <citation type="submission" date="2023-09" db="EMBL/GenBank/DDBJ databases">
        <title>Pangenome analysis of Batrachochytrium dendrobatidis and related Chytrids.</title>
        <authorList>
            <person name="Yacoub M.N."/>
            <person name="Stajich J.E."/>
            <person name="James T.Y."/>
        </authorList>
    </citation>
    <scope>NUCLEOTIDE SEQUENCE [LARGE SCALE GENOMIC DNA]</scope>
    <source>
        <strain evidence="10 11">JEL0888</strain>
    </source>
</reference>
<accession>A0ABR4N8T8</accession>
<evidence type="ECO:0000256" key="8">
    <source>
        <dbReference type="SAM" id="MobiDB-lite"/>
    </source>
</evidence>
<name>A0ABR4N8T8_9FUNG</name>
<dbReference type="Pfam" id="PF01697">
    <property type="entry name" value="Glyco_transf_92"/>
    <property type="match status" value="1"/>
</dbReference>
<evidence type="ECO:0008006" key="12">
    <source>
        <dbReference type="Google" id="ProtNLM"/>
    </source>
</evidence>
<evidence type="ECO:0000256" key="7">
    <source>
        <dbReference type="ARBA" id="ARBA00023136"/>
    </source>
</evidence>
<evidence type="ECO:0000256" key="5">
    <source>
        <dbReference type="ARBA" id="ARBA00022692"/>
    </source>
</evidence>
<feature type="signal peptide" evidence="9">
    <location>
        <begin position="1"/>
        <end position="33"/>
    </location>
</feature>
<comment type="subcellular location">
    <subcellularLocation>
        <location evidence="1">Membrane</location>
        <topology evidence="1">Single-pass membrane protein</topology>
    </subcellularLocation>
</comment>
<evidence type="ECO:0000313" key="11">
    <source>
        <dbReference type="Proteomes" id="UP001527925"/>
    </source>
</evidence>
<dbReference type="InterPro" id="IPR008166">
    <property type="entry name" value="Glyco_transf_92"/>
</dbReference>
<evidence type="ECO:0000256" key="6">
    <source>
        <dbReference type="ARBA" id="ARBA00022989"/>
    </source>
</evidence>
<dbReference type="PANTHER" id="PTHR21461:SF69">
    <property type="entry name" value="GLYCOSYLTRANSFERASE FAMILY 92 PROTEIN"/>
    <property type="match status" value="1"/>
</dbReference>
<keyword evidence="11" id="KW-1185">Reference proteome</keyword>
<keyword evidence="4" id="KW-0808">Transferase</keyword>
<evidence type="ECO:0000256" key="9">
    <source>
        <dbReference type="SAM" id="SignalP"/>
    </source>
</evidence>
<proteinExistence type="inferred from homology"/>
<keyword evidence="5" id="KW-0812">Transmembrane</keyword>
<gene>
    <name evidence="10" type="ORF">HK105_204616</name>
</gene>
<keyword evidence="7" id="KW-0472">Membrane</keyword>
<dbReference type="Proteomes" id="UP001527925">
    <property type="component" value="Unassembled WGS sequence"/>
</dbReference>
<evidence type="ECO:0000256" key="2">
    <source>
        <dbReference type="ARBA" id="ARBA00007647"/>
    </source>
</evidence>
<evidence type="ECO:0000256" key="1">
    <source>
        <dbReference type="ARBA" id="ARBA00004167"/>
    </source>
</evidence>
<feature type="region of interest" description="Disordered" evidence="8">
    <location>
        <begin position="637"/>
        <end position="672"/>
    </location>
</feature>
<evidence type="ECO:0000313" key="10">
    <source>
        <dbReference type="EMBL" id="KAL2915912.1"/>
    </source>
</evidence>
<feature type="chain" id="PRO_5047483712" description="Glycosyltransferase family 92 protein" evidence="9">
    <location>
        <begin position="34"/>
        <end position="791"/>
    </location>
</feature>
<dbReference type="PANTHER" id="PTHR21461">
    <property type="entry name" value="GLYCOSYLTRANSFERASE FAMILY 92 PROTEIN"/>
    <property type="match status" value="1"/>
</dbReference>